<dbReference type="EMBL" id="CAJNOC010002391">
    <property type="protein sequence ID" value="CAF0930247.1"/>
    <property type="molecule type" value="Genomic_DNA"/>
</dbReference>
<proteinExistence type="predicted"/>
<sequence length="69" mass="7727">MSGNLYSYDNTINLILFADGVIYDKSGCNSIWSLMSSIAELPPLFIGEYNNEINGIIQNGMEWSDMTLK</sequence>
<name>A0A814BNJ0_9BILA</name>
<protein>
    <submittedName>
        <fullName evidence="1">Uncharacterized protein</fullName>
    </submittedName>
</protein>
<gene>
    <name evidence="1" type="ORF">OXX778_LOCUS12865</name>
</gene>
<accession>A0A814BNJ0</accession>
<organism evidence="1 2">
    <name type="scientific">Brachionus calyciflorus</name>
    <dbReference type="NCBI Taxonomy" id="104777"/>
    <lineage>
        <taxon>Eukaryota</taxon>
        <taxon>Metazoa</taxon>
        <taxon>Spiralia</taxon>
        <taxon>Gnathifera</taxon>
        <taxon>Rotifera</taxon>
        <taxon>Eurotatoria</taxon>
        <taxon>Monogononta</taxon>
        <taxon>Pseudotrocha</taxon>
        <taxon>Ploima</taxon>
        <taxon>Brachionidae</taxon>
        <taxon>Brachionus</taxon>
    </lineage>
</organism>
<dbReference type="Proteomes" id="UP000663879">
    <property type="component" value="Unassembled WGS sequence"/>
</dbReference>
<keyword evidence="2" id="KW-1185">Reference proteome</keyword>
<comment type="caution">
    <text evidence="1">The sequence shown here is derived from an EMBL/GenBank/DDBJ whole genome shotgun (WGS) entry which is preliminary data.</text>
</comment>
<reference evidence="1" key="1">
    <citation type="submission" date="2021-02" db="EMBL/GenBank/DDBJ databases">
        <authorList>
            <person name="Nowell W R."/>
        </authorList>
    </citation>
    <scope>NUCLEOTIDE SEQUENCE</scope>
    <source>
        <strain evidence="1">Ploen Becks lab</strain>
    </source>
</reference>
<dbReference type="AlphaFoldDB" id="A0A814BNJ0"/>
<evidence type="ECO:0000313" key="1">
    <source>
        <dbReference type="EMBL" id="CAF0930247.1"/>
    </source>
</evidence>
<evidence type="ECO:0000313" key="2">
    <source>
        <dbReference type="Proteomes" id="UP000663879"/>
    </source>
</evidence>